<reference evidence="8" key="1">
    <citation type="submission" date="2014-05" db="EMBL/GenBank/DDBJ databases">
        <authorList>
            <person name="Urmite Genomes"/>
        </authorList>
    </citation>
    <scope>NUCLEOTIDE SEQUENCE</scope>
    <source>
        <strain evidence="8">DSM 44074</strain>
    </source>
</reference>
<dbReference type="Pfam" id="PF00535">
    <property type="entry name" value="Glycos_transf_2"/>
    <property type="match status" value="1"/>
</dbReference>
<dbReference type="SUPFAM" id="SSF53448">
    <property type="entry name" value="Nucleotide-diphospho-sugar transferases"/>
    <property type="match status" value="1"/>
</dbReference>
<evidence type="ECO:0000313" key="8">
    <source>
        <dbReference type="EMBL" id="CDQ44122.1"/>
    </source>
</evidence>
<dbReference type="Gene3D" id="3.90.550.10">
    <property type="entry name" value="Spore Coat Polysaccharide Biosynthesis Protein SpsA, Chain A"/>
    <property type="match status" value="1"/>
</dbReference>
<accession>A0AAV2WIU9</accession>
<evidence type="ECO:0000256" key="4">
    <source>
        <dbReference type="ARBA" id="ARBA00022679"/>
    </source>
</evidence>
<name>A0AAV2WIU9_MYCNE</name>
<dbReference type="GO" id="GO:0016757">
    <property type="term" value="F:glycosyltransferase activity"/>
    <property type="evidence" value="ECO:0007669"/>
    <property type="project" value="UniProtKB-KW"/>
</dbReference>
<feature type="transmembrane region" description="Helical" evidence="6">
    <location>
        <begin position="290"/>
        <end position="310"/>
    </location>
</feature>
<keyword evidence="6" id="KW-0472">Membrane</keyword>
<evidence type="ECO:0000256" key="2">
    <source>
        <dbReference type="ARBA" id="ARBA00006739"/>
    </source>
</evidence>
<keyword evidence="6" id="KW-1133">Transmembrane helix</keyword>
<feature type="domain" description="Glycosyltransferase 2-like" evidence="7">
    <location>
        <begin position="18"/>
        <end position="181"/>
    </location>
</feature>
<dbReference type="EMBL" id="LK021338">
    <property type="protein sequence ID" value="CDQ44122.1"/>
    <property type="molecule type" value="Genomic_DNA"/>
</dbReference>
<gene>
    <name evidence="8" type="ORF">BN1047_01998</name>
</gene>
<keyword evidence="3" id="KW-0328">Glycosyltransferase</keyword>
<dbReference type="PANTHER" id="PTHR43179:SF12">
    <property type="entry name" value="GALACTOFURANOSYLTRANSFERASE GLFT2"/>
    <property type="match status" value="1"/>
</dbReference>
<keyword evidence="5" id="KW-0961">Cell wall biogenesis/degradation</keyword>
<evidence type="ECO:0000256" key="6">
    <source>
        <dbReference type="SAM" id="Phobius"/>
    </source>
</evidence>
<sequence length="319" mass="34162">MPPVSAHDGLAVSAVSLSVVICCYTTARRTQVLRAIQTTLDQIAARDEIIVVVDHNDDLLADLQSTLPEQIALIANRFERGLSGARNTGVARSRGEVVVFVDDDAVPASGALDHARAPFEDRSVVAIGGAVRADWASGSAPGWFPDEFGWVVGCDYRGLPACGEQIRNPIGAAMAVRRTALVEIEGFSTELGRVGDLLAGCEETLMGVQLHARFPGHRIIRHTGFQVDHHIPAERATLGYFTRRCYQEGRSKAVLARISGRQAALSSERSYTSRILPSGAWRARANPRRVLALVIGFGYTAAGYVTGMALSARSAKAAA</sequence>
<evidence type="ECO:0000259" key="7">
    <source>
        <dbReference type="Pfam" id="PF00535"/>
    </source>
</evidence>
<dbReference type="Proteomes" id="UP000028864">
    <property type="component" value="Unassembled WGS sequence"/>
</dbReference>
<keyword evidence="6" id="KW-0812">Transmembrane</keyword>
<evidence type="ECO:0000256" key="1">
    <source>
        <dbReference type="ARBA" id="ARBA00004776"/>
    </source>
</evidence>
<evidence type="ECO:0000256" key="5">
    <source>
        <dbReference type="ARBA" id="ARBA00023316"/>
    </source>
</evidence>
<dbReference type="InterPro" id="IPR029044">
    <property type="entry name" value="Nucleotide-diphossugar_trans"/>
</dbReference>
<dbReference type="AlphaFoldDB" id="A0AAV2WIU9"/>
<dbReference type="RefSeq" id="WP_042509700.1">
    <property type="nucleotide sequence ID" value="NZ_LK021338.1"/>
</dbReference>
<protein>
    <submittedName>
        <fullName evidence="8">Glycosyl transferase family protein</fullName>
    </submittedName>
</protein>
<dbReference type="GO" id="GO:0071555">
    <property type="term" value="P:cell wall organization"/>
    <property type="evidence" value="ECO:0007669"/>
    <property type="project" value="UniProtKB-KW"/>
</dbReference>
<comment type="similarity">
    <text evidence="2">Belongs to the glycosyltransferase 2 family.</text>
</comment>
<organism evidence="8 9">
    <name type="scientific">Mycolicibacterium neoaurum</name>
    <name type="common">Mycobacterium neoaurum</name>
    <dbReference type="NCBI Taxonomy" id="1795"/>
    <lineage>
        <taxon>Bacteria</taxon>
        <taxon>Bacillati</taxon>
        <taxon>Actinomycetota</taxon>
        <taxon>Actinomycetes</taxon>
        <taxon>Mycobacteriales</taxon>
        <taxon>Mycobacteriaceae</taxon>
        <taxon>Mycolicibacterium</taxon>
    </lineage>
</organism>
<keyword evidence="4 8" id="KW-0808">Transferase</keyword>
<evidence type="ECO:0000256" key="3">
    <source>
        <dbReference type="ARBA" id="ARBA00022676"/>
    </source>
</evidence>
<dbReference type="InterPro" id="IPR001173">
    <property type="entry name" value="Glyco_trans_2-like"/>
</dbReference>
<evidence type="ECO:0000313" key="9">
    <source>
        <dbReference type="Proteomes" id="UP000028864"/>
    </source>
</evidence>
<proteinExistence type="inferred from homology"/>
<feature type="transmembrane region" description="Helical" evidence="6">
    <location>
        <begin position="6"/>
        <end position="27"/>
    </location>
</feature>
<reference evidence="8" key="2">
    <citation type="submission" date="2015-09" db="EMBL/GenBank/DDBJ databases">
        <title>Draft genome sequence of Mycobacterium neoaurum DSM 44074.</title>
        <authorList>
            <person name="Croce O."/>
            <person name="Robert C."/>
            <person name="Raoult D."/>
            <person name="Drancourt M."/>
        </authorList>
    </citation>
    <scope>NUCLEOTIDE SEQUENCE</scope>
    <source>
        <strain evidence="8">DSM 44074</strain>
    </source>
</reference>
<comment type="pathway">
    <text evidence="1">Cell wall biogenesis; cell wall polysaccharide biosynthesis.</text>
</comment>
<dbReference type="PANTHER" id="PTHR43179">
    <property type="entry name" value="RHAMNOSYLTRANSFERASE WBBL"/>
    <property type="match status" value="1"/>
</dbReference>